<comment type="subcellular location">
    <subcellularLocation>
        <location evidence="1">Cell outer membrane</location>
    </subcellularLocation>
</comment>
<dbReference type="Proteomes" id="UP001597387">
    <property type="component" value="Unassembled WGS sequence"/>
</dbReference>
<gene>
    <name evidence="8" type="ORF">ACFSJU_07010</name>
</gene>
<keyword evidence="5" id="KW-0998">Cell outer membrane</keyword>
<accession>A0ABW4ZJT7</accession>
<dbReference type="EMBL" id="JBHUHZ010000001">
    <property type="protein sequence ID" value="MFD2162137.1"/>
    <property type="molecule type" value="Genomic_DNA"/>
</dbReference>
<keyword evidence="3" id="KW-0732">Signal</keyword>
<dbReference type="InterPro" id="IPR011990">
    <property type="entry name" value="TPR-like_helical_dom_sf"/>
</dbReference>
<keyword evidence="4" id="KW-0472">Membrane</keyword>
<dbReference type="InterPro" id="IPR033985">
    <property type="entry name" value="SusD-like_N"/>
</dbReference>
<evidence type="ECO:0000259" key="7">
    <source>
        <dbReference type="Pfam" id="PF14322"/>
    </source>
</evidence>
<comment type="caution">
    <text evidence="8">The sequence shown here is derived from an EMBL/GenBank/DDBJ whole genome shotgun (WGS) entry which is preliminary data.</text>
</comment>
<dbReference type="SUPFAM" id="SSF48452">
    <property type="entry name" value="TPR-like"/>
    <property type="match status" value="1"/>
</dbReference>
<sequence>MISKLKYILLLCIVGISMSSCKKYLTLEPQDGITRQDFWQTKEQVSSAVYGCYASLLAPPLVENLFLWGELRADMLQTGVRATANDFNIINVNIQPTNPITNWSAVYQTINNCNTVIDLAPQVLQTDNTFKQRDLNGYVGEALALRSLMYFYLVRTFREVPLKIKATTSDEDNFQLPKSSEAEVLTQIINDLKLAEEYCFTTYGNRDHDKGRITKYAVQAMLADVYLWKDDYENSIIYCDKVINSGQFGLVEGSSWFSTVFYEGGSNESIFEFYFNQNRLNPFYSMFAESTKRFTAALRVTEEVYTIDLFDIENKDIRGDGAAARFNEGTIWKYHGVNSGTGRSPSASFAHWIVYRYPDILLMKAEALNQLGQVDEALKLIKIVRDRANALEATETFETDPADPDYTSAINTPDLAKFILDERAREFAYEGKRWYDLLRNAKRDNYDQRSLLFDVVIVTASPENQQSAVAKLQDDNSHYLPIYFTELEANKQLIQNPFYVKTK</sequence>
<feature type="domain" description="SusD-like N-terminal" evidence="7">
    <location>
        <begin position="81"/>
        <end position="227"/>
    </location>
</feature>
<feature type="domain" description="RagB/SusD" evidence="6">
    <location>
        <begin position="281"/>
        <end position="499"/>
    </location>
</feature>
<keyword evidence="9" id="KW-1185">Reference proteome</keyword>
<dbReference type="Gene3D" id="1.25.40.390">
    <property type="match status" value="1"/>
</dbReference>
<evidence type="ECO:0000256" key="4">
    <source>
        <dbReference type="ARBA" id="ARBA00023136"/>
    </source>
</evidence>
<name>A0ABW4ZJT7_9SPHI</name>
<evidence type="ECO:0000256" key="3">
    <source>
        <dbReference type="ARBA" id="ARBA00022729"/>
    </source>
</evidence>
<dbReference type="Pfam" id="PF14322">
    <property type="entry name" value="SusD-like_3"/>
    <property type="match status" value="1"/>
</dbReference>
<organism evidence="8 9">
    <name type="scientific">Paradesertivirga mongoliensis</name>
    <dbReference type="NCBI Taxonomy" id="2100740"/>
    <lineage>
        <taxon>Bacteria</taxon>
        <taxon>Pseudomonadati</taxon>
        <taxon>Bacteroidota</taxon>
        <taxon>Sphingobacteriia</taxon>
        <taxon>Sphingobacteriales</taxon>
        <taxon>Sphingobacteriaceae</taxon>
        <taxon>Paradesertivirga</taxon>
    </lineage>
</organism>
<evidence type="ECO:0000313" key="9">
    <source>
        <dbReference type="Proteomes" id="UP001597387"/>
    </source>
</evidence>
<dbReference type="InterPro" id="IPR012944">
    <property type="entry name" value="SusD_RagB_dom"/>
</dbReference>
<evidence type="ECO:0000256" key="5">
    <source>
        <dbReference type="ARBA" id="ARBA00023237"/>
    </source>
</evidence>
<evidence type="ECO:0000259" key="6">
    <source>
        <dbReference type="Pfam" id="PF07980"/>
    </source>
</evidence>
<reference evidence="9" key="1">
    <citation type="journal article" date="2019" name="Int. J. Syst. Evol. Microbiol.">
        <title>The Global Catalogue of Microorganisms (GCM) 10K type strain sequencing project: providing services to taxonomists for standard genome sequencing and annotation.</title>
        <authorList>
            <consortium name="The Broad Institute Genomics Platform"/>
            <consortium name="The Broad Institute Genome Sequencing Center for Infectious Disease"/>
            <person name="Wu L."/>
            <person name="Ma J."/>
        </authorList>
    </citation>
    <scope>NUCLEOTIDE SEQUENCE [LARGE SCALE GENOMIC DNA]</scope>
    <source>
        <strain evidence="9">KCTC 42217</strain>
    </source>
</reference>
<proteinExistence type="inferred from homology"/>
<dbReference type="RefSeq" id="WP_255897796.1">
    <property type="nucleotide sequence ID" value="NZ_JAFMZO010000001.1"/>
</dbReference>
<comment type="similarity">
    <text evidence="2">Belongs to the SusD family.</text>
</comment>
<dbReference type="Pfam" id="PF07980">
    <property type="entry name" value="SusD_RagB"/>
    <property type="match status" value="1"/>
</dbReference>
<dbReference type="CDD" id="cd08977">
    <property type="entry name" value="SusD"/>
    <property type="match status" value="1"/>
</dbReference>
<protein>
    <submittedName>
        <fullName evidence="8">RagB/SusD family nutrient uptake outer membrane protein</fullName>
    </submittedName>
</protein>
<evidence type="ECO:0000313" key="8">
    <source>
        <dbReference type="EMBL" id="MFD2162137.1"/>
    </source>
</evidence>
<evidence type="ECO:0000256" key="1">
    <source>
        <dbReference type="ARBA" id="ARBA00004442"/>
    </source>
</evidence>
<evidence type="ECO:0000256" key="2">
    <source>
        <dbReference type="ARBA" id="ARBA00006275"/>
    </source>
</evidence>
<dbReference type="PROSITE" id="PS51257">
    <property type="entry name" value="PROKAR_LIPOPROTEIN"/>
    <property type="match status" value="1"/>
</dbReference>